<dbReference type="Proteomes" id="UP000011115">
    <property type="component" value="Unassembled WGS sequence"/>
</dbReference>
<sequence length="57" mass="6231">MALFTISACDGSTEKHKMVNNISQIQNIPSNSGKYPRQPPEVAPNKLGCGQHRHKGN</sequence>
<reference evidence="3" key="1">
    <citation type="journal article" date="2011" name="Nature">
        <title>Genome sequence and analysis of the tuber crop potato.</title>
        <authorList>
            <consortium name="The Potato Genome Sequencing Consortium"/>
        </authorList>
    </citation>
    <scope>NUCLEOTIDE SEQUENCE [LARGE SCALE GENOMIC DNA]</scope>
    <source>
        <strain evidence="3">cv. DM1-3 516 R44</strain>
    </source>
</reference>
<name>M1BF13_SOLTU</name>
<dbReference type="PaxDb" id="4113-PGSC0003DMT400043664"/>
<dbReference type="AlphaFoldDB" id="M1BF13"/>
<organism evidence="2 3">
    <name type="scientific">Solanum tuberosum</name>
    <name type="common">Potato</name>
    <dbReference type="NCBI Taxonomy" id="4113"/>
    <lineage>
        <taxon>Eukaryota</taxon>
        <taxon>Viridiplantae</taxon>
        <taxon>Streptophyta</taxon>
        <taxon>Embryophyta</taxon>
        <taxon>Tracheophyta</taxon>
        <taxon>Spermatophyta</taxon>
        <taxon>Magnoliopsida</taxon>
        <taxon>eudicotyledons</taxon>
        <taxon>Gunneridae</taxon>
        <taxon>Pentapetalae</taxon>
        <taxon>asterids</taxon>
        <taxon>lamiids</taxon>
        <taxon>Solanales</taxon>
        <taxon>Solanaceae</taxon>
        <taxon>Solanoideae</taxon>
        <taxon>Solaneae</taxon>
        <taxon>Solanum</taxon>
    </lineage>
</organism>
<dbReference type="EnsemblPlants" id="PGSC0003DMT400043664">
    <property type="protein sequence ID" value="PGSC0003DMT400043664"/>
    <property type="gene ID" value="PGSC0003DMG402016958"/>
</dbReference>
<reference evidence="2" key="2">
    <citation type="submission" date="2015-06" db="UniProtKB">
        <authorList>
            <consortium name="EnsemblPlants"/>
        </authorList>
    </citation>
    <scope>IDENTIFICATION</scope>
    <source>
        <strain evidence="2">DM1-3 516 R44</strain>
    </source>
</reference>
<dbReference type="Gramene" id="PGSC0003DMT400043664">
    <property type="protein sequence ID" value="PGSC0003DMT400043664"/>
    <property type="gene ID" value="PGSC0003DMG402016958"/>
</dbReference>
<feature type="region of interest" description="Disordered" evidence="1">
    <location>
        <begin position="26"/>
        <end position="57"/>
    </location>
</feature>
<dbReference type="InParanoid" id="M1BF13"/>
<evidence type="ECO:0000313" key="2">
    <source>
        <dbReference type="EnsemblPlants" id="PGSC0003DMT400043664"/>
    </source>
</evidence>
<keyword evidence="3" id="KW-1185">Reference proteome</keyword>
<dbReference type="HOGENOM" id="CLU_3000189_0_0_1"/>
<proteinExistence type="predicted"/>
<accession>M1BF13</accession>
<evidence type="ECO:0000313" key="3">
    <source>
        <dbReference type="Proteomes" id="UP000011115"/>
    </source>
</evidence>
<protein>
    <submittedName>
        <fullName evidence="2">Uncharacterized protein</fullName>
    </submittedName>
</protein>
<evidence type="ECO:0000256" key="1">
    <source>
        <dbReference type="SAM" id="MobiDB-lite"/>
    </source>
</evidence>